<keyword evidence="2" id="KW-0812">Transmembrane</keyword>
<organism evidence="3 4">
    <name type="scientific">Pristionchus entomophagus</name>
    <dbReference type="NCBI Taxonomy" id="358040"/>
    <lineage>
        <taxon>Eukaryota</taxon>
        <taxon>Metazoa</taxon>
        <taxon>Ecdysozoa</taxon>
        <taxon>Nematoda</taxon>
        <taxon>Chromadorea</taxon>
        <taxon>Rhabditida</taxon>
        <taxon>Rhabditina</taxon>
        <taxon>Diplogasteromorpha</taxon>
        <taxon>Diplogasteroidea</taxon>
        <taxon>Neodiplogasteridae</taxon>
        <taxon>Pristionchus</taxon>
    </lineage>
</organism>
<keyword evidence="2" id="KW-0472">Membrane</keyword>
<proteinExistence type="predicted"/>
<dbReference type="Proteomes" id="UP001432027">
    <property type="component" value="Unassembled WGS sequence"/>
</dbReference>
<evidence type="ECO:0000256" key="1">
    <source>
        <dbReference type="SAM" id="MobiDB-lite"/>
    </source>
</evidence>
<comment type="caution">
    <text evidence="3">The sequence shown here is derived from an EMBL/GenBank/DDBJ whole genome shotgun (WGS) entry which is preliminary data.</text>
</comment>
<feature type="non-terminal residue" evidence="3">
    <location>
        <position position="1"/>
    </location>
</feature>
<feature type="region of interest" description="Disordered" evidence="1">
    <location>
        <begin position="62"/>
        <end position="102"/>
    </location>
</feature>
<dbReference type="AlphaFoldDB" id="A0AAV5SLE5"/>
<keyword evidence="2" id="KW-1133">Transmembrane helix</keyword>
<evidence type="ECO:0000256" key="2">
    <source>
        <dbReference type="SAM" id="Phobius"/>
    </source>
</evidence>
<evidence type="ECO:0000313" key="4">
    <source>
        <dbReference type="Proteomes" id="UP001432027"/>
    </source>
</evidence>
<reference evidence="3" key="1">
    <citation type="submission" date="2023-10" db="EMBL/GenBank/DDBJ databases">
        <title>Genome assembly of Pristionchus species.</title>
        <authorList>
            <person name="Yoshida K."/>
            <person name="Sommer R.J."/>
        </authorList>
    </citation>
    <scope>NUCLEOTIDE SEQUENCE</scope>
    <source>
        <strain evidence="3">RS0144</strain>
    </source>
</reference>
<feature type="transmembrane region" description="Helical" evidence="2">
    <location>
        <begin position="35"/>
        <end position="58"/>
    </location>
</feature>
<protein>
    <submittedName>
        <fullName evidence="3">Uncharacterized protein</fullName>
    </submittedName>
</protein>
<dbReference type="EMBL" id="BTSX01000002">
    <property type="protein sequence ID" value="GMS83719.1"/>
    <property type="molecule type" value="Genomic_DNA"/>
</dbReference>
<sequence length="102" mass="11084">TVQMPVLSSIFQVLNTFFVGVNAKEQDLSSGQSNILLIVIGVILLILLSAAVFCFCIVGKDEKPSESKPKRRKKRNDEEKGEEEALDDGDIDDGDVDVGGDD</sequence>
<accession>A0AAV5SLE5</accession>
<gene>
    <name evidence="3" type="ORF">PENTCL1PPCAC_5894</name>
</gene>
<feature type="compositionally biased region" description="Acidic residues" evidence="1">
    <location>
        <begin position="79"/>
        <end position="102"/>
    </location>
</feature>
<keyword evidence="4" id="KW-1185">Reference proteome</keyword>
<evidence type="ECO:0000313" key="3">
    <source>
        <dbReference type="EMBL" id="GMS83719.1"/>
    </source>
</evidence>
<name>A0AAV5SLE5_9BILA</name>